<comment type="caution">
    <text evidence="1">The sequence shown here is derived from an EMBL/GenBank/DDBJ whole genome shotgun (WGS) entry which is preliminary data.</text>
</comment>
<evidence type="ECO:0000313" key="1">
    <source>
        <dbReference type="EMBL" id="MPN63733.1"/>
    </source>
</evidence>
<name>A0A645JX52_9ZZZZ</name>
<organism evidence="1">
    <name type="scientific">bioreactor metagenome</name>
    <dbReference type="NCBI Taxonomy" id="1076179"/>
    <lineage>
        <taxon>unclassified sequences</taxon>
        <taxon>metagenomes</taxon>
        <taxon>ecological metagenomes</taxon>
    </lineage>
</organism>
<dbReference type="EMBL" id="VSSQ01143594">
    <property type="protein sequence ID" value="MPN63733.1"/>
    <property type="molecule type" value="Genomic_DNA"/>
</dbReference>
<protein>
    <submittedName>
        <fullName evidence="1">Uncharacterized protein</fullName>
    </submittedName>
</protein>
<proteinExistence type="predicted"/>
<sequence>MGKIITLIIIAALAGGGYLWYNHAKETRLMVGKTKR</sequence>
<accession>A0A645JX52</accession>
<dbReference type="AlphaFoldDB" id="A0A645JX52"/>
<gene>
    <name evidence="1" type="ORF">SDC9_211499</name>
</gene>
<reference evidence="1" key="1">
    <citation type="submission" date="2019-08" db="EMBL/GenBank/DDBJ databases">
        <authorList>
            <person name="Kucharzyk K."/>
            <person name="Murdoch R.W."/>
            <person name="Higgins S."/>
            <person name="Loffler F."/>
        </authorList>
    </citation>
    <scope>NUCLEOTIDE SEQUENCE</scope>
</reference>